<protein>
    <submittedName>
        <fullName evidence="2">Uncharacterized protein</fullName>
    </submittedName>
</protein>
<proteinExistence type="predicted"/>
<evidence type="ECO:0000313" key="2">
    <source>
        <dbReference type="EMBL" id="CAI9757982.1"/>
    </source>
</evidence>
<name>A0AAD1YV97_9LAMI</name>
<dbReference type="AlphaFoldDB" id="A0AAD1YV97"/>
<dbReference type="CDD" id="cd00303">
    <property type="entry name" value="retropepsin_like"/>
    <property type="match status" value="1"/>
</dbReference>
<evidence type="ECO:0000256" key="1">
    <source>
        <dbReference type="SAM" id="MobiDB-lite"/>
    </source>
</evidence>
<sequence>MFGSEEGEGESEDSGSEKNDTAEEEELEVSLNTLANSVNPRIFRIMAKHRIESWEVLIDTGSNNNFIQEALVEKMGLNWEETRQFKVYMGNGHYLFTIEYKAGKENSAAEPLSRRHEKQNIQLRAAISAGRYDLLLELRQENMKSPELQELQKQVLEGTGQDNHYSL</sequence>
<dbReference type="InterPro" id="IPR021109">
    <property type="entry name" value="Peptidase_aspartic_dom_sf"/>
</dbReference>
<feature type="compositionally biased region" description="Acidic residues" evidence="1">
    <location>
        <begin position="1"/>
        <end position="14"/>
    </location>
</feature>
<dbReference type="Gene3D" id="2.40.70.10">
    <property type="entry name" value="Acid Proteases"/>
    <property type="match status" value="1"/>
</dbReference>
<organism evidence="2 3">
    <name type="scientific">Fraxinus pennsylvanica</name>
    <dbReference type="NCBI Taxonomy" id="56036"/>
    <lineage>
        <taxon>Eukaryota</taxon>
        <taxon>Viridiplantae</taxon>
        <taxon>Streptophyta</taxon>
        <taxon>Embryophyta</taxon>
        <taxon>Tracheophyta</taxon>
        <taxon>Spermatophyta</taxon>
        <taxon>Magnoliopsida</taxon>
        <taxon>eudicotyledons</taxon>
        <taxon>Gunneridae</taxon>
        <taxon>Pentapetalae</taxon>
        <taxon>asterids</taxon>
        <taxon>lamiids</taxon>
        <taxon>Lamiales</taxon>
        <taxon>Oleaceae</taxon>
        <taxon>Oleeae</taxon>
        <taxon>Fraxinus</taxon>
    </lineage>
</organism>
<keyword evidence="3" id="KW-1185">Reference proteome</keyword>
<accession>A0AAD1YV97</accession>
<gene>
    <name evidence="2" type="ORF">FPE_LOCUS5412</name>
</gene>
<evidence type="ECO:0000313" key="3">
    <source>
        <dbReference type="Proteomes" id="UP000834106"/>
    </source>
</evidence>
<feature type="region of interest" description="Disordered" evidence="1">
    <location>
        <begin position="1"/>
        <end position="24"/>
    </location>
</feature>
<dbReference type="EMBL" id="OU503038">
    <property type="protein sequence ID" value="CAI9757982.1"/>
    <property type="molecule type" value="Genomic_DNA"/>
</dbReference>
<reference evidence="2" key="1">
    <citation type="submission" date="2023-05" db="EMBL/GenBank/DDBJ databases">
        <authorList>
            <person name="Huff M."/>
        </authorList>
    </citation>
    <scope>NUCLEOTIDE SEQUENCE</scope>
</reference>
<dbReference type="Proteomes" id="UP000834106">
    <property type="component" value="Chromosome 3"/>
</dbReference>